<feature type="signal peptide" evidence="1">
    <location>
        <begin position="1"/>
        <end position="20"/>
    </location>
</feature>
<evidence type="ECO:0008006" key="4">
    <source>
        <dbReference type="Google" id="ProtNLM"/>
    </source>
</evidence>
<keyword evidence="3" id="KW-1185">Reference proteome</keyword>
<proteinExistence type="predicted"/>
<organism evidence="2 3">
    <name type="scientific">Pendulispora rubella</name>
    <dbReference type="NCBI Taxonomy" id="2741070"/>
    <lineage>
        <taxon>Bacteria</taxon>
        <taxon>Pseudomonadati</taxon>
        <taxon>Myxococcota</taxon>
        <taxon>Myxococcia</taxon>
        <taxon>Myxococcales</taxon>
        <taxon>Sorangiineae</taxon>
        <taxon>Pendulisporaceae</taxon>
        <taxon>Pendulispora</taxon>
    </lineage>
</organism>
<dbReference type="EMBL" id="CP089983">
    <property type="protein sequence ID" value="WXB01213.1"/>
    <property type="molecule type" value="Genomic_DNA"/>
</dbReference>
<dbReference type="Proteomes" id="UP001374803">
    <property type="component" value="Chromosome"/>
</dbReference>
<feature type="chain" id="PRO_5045270302" description="Secreted protein" evidence="1">
    <location>
        <begin position="21"/>
        <end position="323"/>
    </location>
</feature>
<evidence type="ECO:0000313" key="2">
    <source>
        <dbReference type="EMBL" id="WXB01213.1"/>
    </source>
</evidence>
<keyword evidence="1" id="KW-0732">Signal</keyword>
<evidence type="ECO:0000313" key="3">
    <source>
        <dbReference type="Proteomes" id="UP001374803"/>
    </source>
</evidence>
<evidence type="ECO:0000256" key="1">
    <source>
        <dbReference type="SAM" id="SignalP"/>
    </source>
</evidence>
<gene>
    <name evidence="2" type="ORF">LVJ94_30370</name>
</gene>
<protein>
    <recommendedName>
        <fullName evidence="4">Secreted protein</fullName>
    </recommendedName>
</protein>
<name>A0ABZ2KU03_9BACT</name>
<accession>A0ABZ2KU03</accession>
<reference evidence="2" key="1">
    <citation type="submission" date="2021-12" db="EMBL/GenBank/DDBJ databases">
        <title>Discovery of the Pendulisporaceae a myxobacterial family with distinct sporulation behavior and unique specialized metabolism.</title>
        <authorList>
            <person name="Garcia R."/>
            <person name="Popoff A."/>
            <person name="Bader C.D."/>
            <person name="Loehr J."/>
            <person name="Walesch S."/>
            <person name="Walt C."/>
            <person name="Boldt J."/>
            <person name="Bunk B."/>
            <person name="Haeckl F.J.F.P.J."/>
            <person name="Gunesch A.P."/>
            <person name="Birkelbach J."/>
            <person name="Nuebel U."/>
            <person name="Pietschmann T."/>
            <person name="Bach T."/>
            <person name="Mueller R."/>
        </authorList>
    </citation>
    <scope>NUCLEOTIDE SEQUENCE</scope>
    <source>
        <strain evidence="2">MSr11367</strain>
    </source>
</reference>
<dbReference type="RefSeq" id="WP_394830823.1">
    <property type="nucleotide sequence ID" value="NZ_CP089929.1"/>
</dbReference>
<sequence>MRVLAVLAFLISCRSGASVASDAGATTHAPTPSVPLAADASNGNEAAVPLADLVATTSSARAGYGLDATGEFICQEDSSRRPEEENAGCDTADGYEVHARVEYRFAPDRPPETYAIEPLRAWRLARCGAVRTPVTISPALRRRVAPGLATQPSHLANLATSPDFVAAACRDPRLAVRFRGVHHTFVPPTVHRFELDGAEGSITLRASGHEVSDVRLKREAVNDGCSDTPQSLPLSLDLEVICSGTWAVVTTHRWRVVPMPSCLPRGGGTGPRSPAPPRCTLSPRIGNGGSADQWISTEAWRALVHLDTGARQPVDFTPVDLRP</sequence>